<evidence type="ECO:0000313" key="3">
    <source>
        <dbReference type="Proteomes" id="UP001056883"/>
    </source>
</evidence>
<dbReference type="SUPFAM" id="SSF56784">
    <property type="entry name" value="HAD-like"/>
    <property type="match status" value="1"/>
</dbReference>
<dbReference type="InterPro" id="IPR036412">
    <property type="entry name" value="HAD-like_sf"/>
</dbReference>
<dbReference type="Proteomes" id="UP001056883">
    <property type="component" value="Segment"/>
</dbReference>
<evidence type="ECO:0000256" key="1">
    <source>
        <dbReference type="SAM" id="MobiDB-lite"/>
    </source>
</evidence>
<evidence type="ECO:0000313" key="2">
    <source>
        <dbReference type="EMBL" id="USN16396.1"/>
    </source>
</evidence>
<keyword evidence="3" id="KW-1185">Reference proteome</keyword>
<proteinExistence type="predicted"/>
<dbReference type="GO" id="GO:0016301">
    <property type="term" value="F:kinase activity"/>
    <property type="evidence" value="ECO:0007669"/>
    <property type="project" value="UniProtKB-KW"/>
</dbReference>
<accession>A0A9E7MT49</accession>
<reference evidence="2" key="1">
    <citation type="submission" date="2022-05" db="EMBL/GenBank/DDBJ databases">
        <authorList>
            <person name="Friedrich I."/>
            <person name="Poehlein A."/>
            <person name="Schneider D."/>
            <person name="Hertel R."/>
            <person name="Daniel R."/>
        </authorList>
    </citation>
    <scope>NUCLEOTIDE SEQUENCE</scope>
</reference>
<sequence length="453" mass="50379">MAIVRRKKTENGEISKSKRKPSTKITGAKFVDTPEAKRSKKTKRKPNHESMADIAESRVQKTIKGAAEKLRRIERIERSDDLVLKSGGAHCINILKRLCEGSSTPFKFAVFDIDGCLADDEWRLVHVIEHDDADQRFEAYHSHGHLDGPLTLGKAHYDRIIASGAIPVFITARPAKWRAHTAAWLVQTLGVDFDSGATLFMRPDGDHLNTVQAKQRALRRFIHEFGIVFQQMPNIIGAYDDREDIVEMYHKEFGIKAYVLDKNGLRDSIGLSHAAARTTKENAGATSIEVNFQSIGDISELTAKGAITADHLRELLAAKNVSVGYSVTHDGNMNIESILPADEKVVEPVRDRRSYDDVSDLLINMGKTFAERNKKYGNNGIKVGDVMKVLFPDGITVNSEADHRMHHLFNLVIVKLTRFVNSGLKHADSIHDLAIYAAMCEAEAGQHDIVAGV</sequence>
<feature type="region of interest" description="Disordered" evidence="1">
    <location>
        <begin position="1"/>
        <end position="52"/>
    </location>
</feature>
<gene>
    <name evidence="2" type="ORF">PLUTO_00800</name>
</gene>
<dbReference type="Gene3D" id="3.40.50.1000">
    <property type="entry name" value="HAD superfamily/HAD-like"/>
    <property type="match status" value="1"/>
</dbReference>
<dbReference type="InterPro" id="IPR023214">
    <property type="entry name" value="HAD_sf"/>
</dbReference>
<organism evidence="2 3">
    <name type="scientific">Luteibacter phage vB_LflM-Pluto</name>
    <dbReference type="NCBI Taxonomy" id="2948611"/>
    <lineage>
        <taxon>Viruses</taxon>
        <taxon>Duplodnaviria</taxon>
        <taxon>Heunggongvirae</taxon>
        <taxon>Uroviricota</taxon>
        <taxon>Caudoviricetes</taxon>
        <taxon>Lindbergviridae</taxon>
        <taxon>Plutovirus</taxon>
        <taxon>Plutovirus pluto</taxon>
    </lineage>
</organism>
<name>A0A9E7MT49_9CAUD</name>
<dbReference type="EMBL" id="ON529861">
    <property type="protein sequence ID" value="USN16396.1"/>
    <property type="molecule type" value="Genomic_DNA"/>
</dbReference>
<keyword evidence="2" id="KW-0418">Kinase</keyword>
<protein>
    <submittedName>
        <fullName evidence="2">Polynucleotide kinase</fullName>
    </submittedName>
</protein>
<keyword evidence="2" id="KW-0808">Transferase</keyword>